<accession>A0A8J6IVX1</accession>
<keyword evidence="3" id="KW-1185">Reference proteome</keyword>
<feature type="transmembrane region" description="Helical" evidence="1">
    <location>
        <begin position="50"/>
        <end position="70"/>
    </location>
</feature>
<organism evidence="2 3">
    <name type="scientific">Flintibacter faecis</name>
    <dbReference type="NCBI Taxonomy" id="2763047"/>
    <lineage>
        <taxon>Bacteria</taxon>
        <taxon>Bacillati</taxon>
        <taxon>Bacillota</taxon>
        <taxon>Clostridia</taxon>
        <taxon>Eubacteriales</taxon>
        <taxon>Flintibacter</taxon>
    </lineage>
</organism>
<name>A0A8J6IVX1_9FIRM</name>
<keyword evidence="1" id="KW-1133">Transmembrane helix</keyword>
<sequence length="406" mass="44254">MTSTTGLFQLFLSSLLSRSAMGFFLLLFLCCAVLFFKCRGRSLLRMVSGLLALVCLVYGVFILFLVFAFGHSDGRLTERSGEVVEWSTDGDTSLSSFVVQTEEGDRFGVLMTGQTVVLPSDTLSAEDFLRQPPEGVVVSVLGKKGRQTLTAQDGRTLAACSAERVSIVGQVTQNVFPLSDGTEVDLIQYGSALFASNLYRLRDGKQLLRELPPSGPENVAVGGVAGFDDLPPAAQAAVSAYYDRRGLLYNIKQQVEAAYQAYRTDPDSLPFHVEQSISPSAASSRVLYFLTSVTMPGGNGSGKELRLGDAFDRETGARLPPLTLFSLPPEQVPEALVSLSKPENDTLHAEMLAAFRPEYLVFFPEHLELNFPMGTLPSQEYDYIAALDYTPQLTALLQSWAIPLDN</sequence>
<reference evidence="2" key="1">
    <citation type="submission" date="2020-08" db="EMBL/GenBank/DDBJ databases">
        <title>Genome public.</title>
        <authorList>
            <person name="Liu C."/>
            <person name="Sun Q."/>
        </authorList>
    </citation>
    <scope>NUCLEOTIDE SEQUENCE</scope>
    <source>
        <strain evidence="2">BX5</strain>
    </source>
</reference>
<evidence type="ECO:0000313" key="2">
    <source>
        <dbReference type="EMBL" id="MBC5716644.1"/>
    </source>
</evidence>
<dbReference type="RefSeq" id="WP_186878020.1">
    <property type="nucleotide sequence ID" value="NZ_JACOPN010000003.1"/>
</dbReference>
<proteinExistence type="predicted"/>
<dbReference type="Proteomes" id="UP000602260">
    <property type="component" value="Unassembled WGS sequence"/>
</dbReference>
<keyword evidence="1" id="KW-0812">Transmembrane</keyword>
<keyword evidence="1" id="KW-0472">Membrane</keyword>
<feature type="transmembrane region" description="Helical" evidence="1">
    <location>
        <begin position="20"/>
        <end position="38"/>
    </location>
</feature>
<gene>
    <name evidence="2" type="ORF">H8S55_04810</name>
</gene>
<evidence type="ECO:0000313" key="3">
    <source>
        <dbReference type="Proteomes" id="UP000602260"/>
    </source>
</evidence>
<protein>
    <submittedName>
        <fullName evidence="2">Uncharacterized protein</fullName>
    </submittedName>
</protein>
<comment type="caution">
    <text evidence="2">The sequence shown here is derived from an EMBL/GenBank/DDBJ whole genome shotgun (WGS) entry which is preliminary data.</text>
</comment>
<evidence type="ECO:0000256" key="1">
    <source>
        <dbReference type="SAM" id="Phobius"/>
    </source>
</evidence>
<dbReference type="EMBL" id="JACOPN010000003">
    <property type="protein sequence ID" value="MBC5716644.1"/>
    <property type="molecule type" value="Genomic_DNA"/>
</dbReference>
<dbReference type="AlphaFoldDB" id="A0A8J6IVX1"/>